<gene>
    <name evidence="6" type="ORF">CS022_04820</name>
</gene>
<proteinExistence type="inferred from homology"/>
<comment type="similarity">
    <text evidence="2">Belongs to the bacterial solute-binding protein 1 family.</text>
</comment>
<sequence>MLNNIGRRTEFYSVLIGIISFFVSWMLRADPYAPYKGITLNVNFPAHPHYDAVMKIIPDFEKETGIRVQVEQMQYLTMRKMQETELLKPRGRFDLIAFVVFSKADYVFNDQIEPLARFFMTPSLADPYYEPSDIINSYVQNIGVAGGHKGYLPGPTDALYGLPFGAETSILAYRKDLFIKHGLRPPENYSELLNLACKIPELEPGIVGLSSRGQPGHHLSHAFLLHLAPLGGRVFDRYWNPTVNSPQAIRAVKTLKKILDCSPTDMNSYGLREAKNQFLFGRSAMYLDSTVIAGEITDPEKSNVMGKVGWIKHPRGVRYASQTGGFGLAIPKNAKHKDAAFLLMQWLTSKETDKKIALAGGNPIRFSTHLNPDVLKKLPYLETFGKALNDADPDWRPIIPPWSKINILLGGYLSLAMEEGADIQKLLNAANQEIRGIMKEAGYFTYKGKH</sequence>
<dbReference type="Gene3D" id="3.40.190.10">
    <property type="entry name" value="Periplasmic binding protein-like II"/>
    <property type="match status" value="2"/>
</dbReference>
<feature type="transmembrane region" description="Helical" evidence="5">
    <location>
        <begin position="12"/>
        <end position="29"/>
    </location>
</feature>
<dbReference type="GO" id="GO:0042597">
    <property type="term" value="C:periplasmic space"/>
    <property type="evidence" value="ECO:0007669"/>
    <property type="project" value="UniProtKB-SubCell"/>
</dbReference>
<keyword evidence="4" id="KW-0732">Signal</keyword>
<dbReference type="EMBL" id="PEIB01000003">
    <property type="protein sequence ID" value="RXJ74369.1"/>
    <property type="molecule type" value="Genomic_DNA"/>
</dbReference>
<keyword evidence="5" id="KW-0472">Membrane</keyword>
<dbReference type="PANTHER" id="PTHR43649:SF34">
    <property type="entry name" value="ABC TRANSPORTER PERIPLASMIC-BINDING PROTEIN YCJN-RELATED"/>
    <property type="match status" value="1"/>
</dbReference>
<dbReference type="InterPro" id="IPR006059">
    <property type="entry name" value="SBP"/>
</dbReference>
<dbReference type="SUPFAM" id="SSF53850">
    <property type="entry name" value="Periplasmic binding protein-like II"/>
    <property type="match status" value="1"/>
</dbReference>
<evidence type="ECO:0000313" key="6">
    <source>
        <dbReference type="EMBL" id="RXJ74369.1"/>
    </source>
</evidence>
<keyword evidence="5" id="KW-0812">Transmembrane</keyword>
<evidence type="ECO:0000256" key="4">
    <source>
        <dbReference type="ARBA" id="ARBA00022729"/>
    </source>
</evidence>
<dbReference type="Pfam" id="PF01547">
    <property type="entry name" value="SBP_bac_1"/>
    <property type="match status" value="1"/>
</dbReference>
<accession>A0A4Q0YYS3</accession>
<dbReference type="Proteomes" id="UP000290287">
    <property type="component" value="Unassembled WGS sequence"/>
</dbReference>
<keyword evidence="7" id="KW-1185">Reference proteome</keyword>
<dbReference type="InterPro" id="IPR050490">
    <property type="entry name" value="Bact_solute-bd_prot1"/>
</dbReference>
<dbReference type="AlphaFoldDB" id="A0A4Q0YYS3"/>
<evidence type="ECO:0000256" key="2">
    <source>
        <dbReference type="ARBA" id="ARBA00008520"/>
    </source>
</evidence>
<dbReference type="PANTHER" id="PTHR43649">
    <property type="entry name" value="ARABINOSE-BINDING PROTEIN-RELATED"/>
    <property type="match status" value="1"/>
</dbReference>
<dbReference type="OrthoDB" id="9808332at2"/>
<evidence type="ECO:0000256" key="1">
    <source>
        <dbReference type="ARBA" id="ARBA00004418"/>
    </source>
</evidence>
<comment type="caution">
    <text evidence="6">The sequence shown here is derived from an EMBL/GenBank/DDBJ whole genome shotgun (WGS) entry which is preliminary data.</text>
</comment>
<evidence type="ECO:0000256" key="5">
    <source>
        <dbReference type="SAM" id="Phobius"/>
    </source>
</evidence>
<reference evidence="6 7" key="1">
    <citation type="submission" date="2017-10" db="EMBL/GenBank/DDBJ databases">
        <title>Nyctiphanis sp. nov., isolated from the stomach of the euphausiid Nyctiphanes simplex (Hansen, 1911) in the Gulf of California.</title>
        <authorList>
            <person name="Gomez-Gil B."/>
            <person name="Aguilar-Mendez M."/>
            <person name="Lopez-Cortes A."/>
            <person name="Gomez-Gutierrez J."/>
            <person name="Roque A."/>
            <person name="Lang E."/>
            <person name="Gonzalez-Castillo A."/>
        </authorList>
    </citation>
    <scope>NUCLEOTIDE SEQUENCE [LARGE SCALE GENOMIC DNA]</scope>
    <source>
        <strain evidence="6 7">CAIM 600</strain>
    </source>
</reference>
<organism evidence="6 7">
    <name type="scientific">Veronia nyctiphanis</name>
    <dbReference type="NCBI Taxonomy" id="1278244"/>
    <lineage>
        <taxon>Bacteria</taxon>
        <taxon>Pseudomonadati</taxon>
        <taxon>Pseudomonadota</taxon>
        <taxon>Gammaproteobacteria</taxon>
        <taxon>Vibrionales</taxon>
        <taxon>Vibrionaceae</taxon>
        <taxon>Veronia</taxon>
    </lineage>
</organism>
<dbReference type="RefSeq" id="WP_129121332.1">
    <property type="nucleotide sequence ID" value="NZ_PEIB01000003.1"/>
</dbReference>
<keyword evidence="3" id="KW-0813">Transport</keyword>
<comment type="subcellular location">
    <subcellularLocation>
        <location evidence="1">Periplasm</location>
    </subcellularLocation>
</comment>
<name>A0A4Q0YYS3_9GAMM</name>
<keyword evidence="5" id="KW-1133">Transmembrane helix</keyword>
<evidence type="ECO:0000256" key="3">
    <source>
        <dbReference type="ARBA" id="ARBA00022448"/>
    </source>
</evidence>
<protein>
    <submittedName>
        <fullName evidence="6">ABC transporter substrate-binding protein</fullName>
    </submittedName>
</protein>
<evidence type="ECO:0000313" key="7">
    <source>
        <dbReference type="Proteomes" id="UP000290287"/>
    </source>
</evidence>